<evidence type="ECO:0000313" key="2">
    <source>
        <dbReference type="Proteomes" id="UP000625711"/>
    </source>
</evidence>
<reference evidence="1" key="1">
    <citation type="submission" date="2020-08" db="EMBL/GenBank/DDBJ databases">
        <title>Genome sequencing and assembly of the red palm weevil Rhynchophorus ferrugineus.</title>
        <authorList>
            <person name="Dias G.B."/>
            <person name="Bergman C.M."/>
            <person name="Manee M."/>
        </authorList>
    </citation>
    <scope>NUCLEOTIDE SEQUENCE</scope>
    <source>
        <strain evidence="1">AA-2017</strain>
        <tissue evidence="1">Whole larva</tissue>
    </source>
</reference>
<proteinExistence type="predicted"/>
<gene>
    <name evidence="1" type="ORF">GWI33_016657</name>
</gene>
<accession>A0A834MA27</accession>
<dbReference type="AlphaFoldDB" id="A0A834MA27"/>
<organism evidence="1 2">
    <name type="scientific">Rhynchophorus ferrugineus</name>
    <name type="common">Red palm weevil</name>
    <name type="synonym">Curculio ferrugineus</name>
    <dbReference type="NCBI Taxonomy" id="354439"/>
    <lineage>
        <taxon>Eukaryota</taxon>
        <taxon>Metazoa</taxon>
        <taxon>Ecdysozoa</taxon>
        <taxon>Arthropoda</taxon>
        <taxon>Hexapoda</taxon>
        <taxon>Insecta</taxon>
        <taxon>Pterygota</taxon>
        <taxon>Neoptera</taxon>
        <taxon>Endopterygota</taxon>
        <taxon>Coleoptera</taxon>
        <taxon>Polyphaga</taxon>
        <taxon>Cucujiformia</taxon>
        <taxon>Curculionidae</taxon>
        <taxon>Dryophthorinae</taxon>
        <taxon>Rhynchophorus</taxon>
    </lineage>
</organism>
<name>A0A834MA27_RHYFE</name>
<comment type="caution">
    <text evidence="1">The sequence shown here is derived from an EMBL/GenBank/DDBJ whole genome shotgun (WGS) entry which is preliminary data.</text>
</comment>
<evidence type="ECO:0000313" key="1">
    <source>
        <dbReference type="EMBL" id="KAF7270374.1"/>
    </source>
</evidence>
<sequence length="95" mass="10612">MVSDVHFILAKIPSQIEGVELNASKATGRSRKNKCLQFGQKPPSDNKTHSGSLRAFVFAVGNLRFGFLSATAFDCRFCFEIADQFYEKTTMKSLE</sequence>
<dbReference type="Proteomes" id="UP000625711">
    <property type="component" value="Unassembled WGS sequence"/>
</dbReference>
<protein>
    <submittedName>
        <fullName evidence="1">Uncharacterized protein</fullName>
    </submittedName>
</protein>
<dbReference type="EMBL" id="JAACXV010014108">
    <property type="protein sequence ID" value="KAF7270374.1"/>
    <property type="molecule type" value="Genomic_DNA"/>
</dbReference>
<keyword evidence="2" id="KW-1185">Reference proteome</keyword>